<keyword evidence="9" id="KW-1185">Reference proteome</keyword>
<evidence type="ECO:0000256" key="3">
    <source>
        <dbReference type="ARBA" id="ARBA00023012"/>
    </source>
</evidence>
<organism evidence="8 9">
    <name type="scientific">Streptomyces griseoaurantiacus</name>
    <dbReference type="NCBI Taxonomy" id="68213"/>
    <lineage>
        <taxon>Bacteria</taxon>
        <taxon>Bacillati</taxon>
        <taxon>Actinomycetota</taxon>
        <taxon>Actinomycetes</taxon>
        <taxon>Kitasatosporales</taxon>
        <taxon>Streptomycetaceae</taxon>
        <taxon>Streptomyces</taxon>
        <taxon>Streptomyces aurantiacus group</taxon>
    </lineage>
</organism>
<name>A0ABZ1V6N6_9ACTN</name>
<evidence type="ECO:0000256" key="1">
    <source>
        <dbReference type="ARBA" id="ARBA00022679"/>
    </source>
</evidence>
<evidence type="ECO:0000259" key="6">
    <source>
        <dbReference type="Pfam" id="PF02518"/>
    </source>
</evidence>
<dbReference type="InterPro" id="IPR003594">
    <property type="entry name" value="HATPase_dom"/>
</dbReference>
<feature type="compositionally biased region" description="Low complexity" evidence="4">
    <location>
        <begin position="423"/>
        <end position="464"/>
    </location>
</feature>
<dbReference type="InterPro" id="IPR011712">
    <property type="entry name" value="Sig_transdc_His_kin_sub3_dim/P"/>
</dbReference>
<evidence type="ECO:0000313" key="8">
    <source>
        <dbReference type="EMBL" id="WUR38746.1"/>
    </source>
</evidence>
<feature type="transmembrane region" description="Helical" evidence="5">
    <location>
        <begin position="49"/>
        <end position="69"/>
    </location>
</feature>
<keyword evidence="1" id="KW-0808">Transferase</keyword>
<keyword evidence="2 8" id="KW-0418">Kinase</keyword>
<dbReference type="GO" id="GO:0016301">
    <property type="term" value="F:kinase activity"/>
    <property type="evidence" value="ECO:0007669"/>
    <property type="project" value="UniProtKB-KW"/>
</dbReference>
<dbReference type="EMBL" id="CP108330">
    <property type="protein sequence ID" value="WUR38746.1"/>
    <property type="molecule type" value="Genomic_DNA"/>
</dbReference>
<dbReference type="CDD" id="cd16917">
    <property type="entry name" value="HATPase_UhpB-NarQ-NarX-like"/>
    <property type="match status" value="1"/>
</dbReference>
<gene>
    <name evidence="8" type="ORF">OHN36_17010</name>
</gene>
<proteinExistence type="predicted"/>
<reference evidence="8" key="1">
    <citation type="submission" date="2022-10" db="EMBL/GenBank/DDBJ databases">
        <title>The complete genomes of actinobacterial strains from the NBC collection.</title>
        <authorList>
            <person name="Joergensen T.S."/>
            <person name="Alvarez Arevalo M."/>
            <person name="Sterndorff E.B."/>
            <person name="Faurdal D."/>
            <person name="Vuksanovic O."/>
            <person name="Mourched A.-S."/>
            <person name="Charusanti P."/>
            <person name="Shaw S."/>
            <person name="Blin K."/>
            <person name="Weber T."/>
        </authorList>
    </citation>
    <scope>NUCLEOTIDE SEQUENCE</scope>
    <source>
        <strain evidence="8">NBC_00489</strain>
    </source>
</reference>
<feature type="domain" description="Signal transduction histidine kinase subgroup 3 dimerisation and phosphoacceptor" evidence="7">
    <location>
        <begin position="214"/>
        <end position="281"/>
    </location>
</feature>
<feature type="region of interest" description="Disordered" evidence="4">
    <location>
        <begin position="352"/>
        <end position="388"/>
    </location>
</feature>
<feature type="transmembrane region" description="Helical" evidence="5">
    <location>
        <begin position="21"/>
        <end position="43"/>
    </location>
</feature>
<dbReference type="SUPFAM" id="SSF55874">
    <property type="entry name" value="ATPase domain of HSP90 chaperone/DNA topoisomerase II/histidine kinase"/>
    <property type="match status" value="1"/>
</dbReference>
<feature type="compositionally biased region" description="Low complexity" evidence="4">
    <location>
        <begin position="481"/>
        <end position="498"/>
    </location>
</feature>
<dbReference type="PANTHER" id="PTHR24421">
    <property type="entry name" value="NITRATE/NITRITE SENSOR PROTEIN NARX-RELATED"/>
    <property type="match status" value="1"/>
</dbReference>
<evidence type="ECO:0000256" key="4">
    <source>
        <dbReference type="SAM" id="MobiDB-lite"/>
    </source>
</evidence>
<evidence type="ECO:0000259" key="7">
    <source>
        <dbReference type="Pfam" id="PF07730"/>
    </source>
</evidence>
<feature type="transmembrane region" description="Helical" evidence="5">
    <location>
        <begin position="143"/>
        <end position="163"/>
    </location>
</feature>
<dbReference type="Gene3D" id="1.20.5.1930">
    <property type="match status" value="1"/>
</dbReference>
<sequence>MRSWQRAWYAKSKAARVELQSVIMWRVLPWVFAVTWMALPLLGGVRTGLLPRLLAASLLLVGILQIVWANRLVRPALDHYLERAPLRPRALWAPVALLGLALVLIGLLHGLDAVAPWGCRLSLGAVLLSFGSVYAMVVPMRTYLRHSLLFGAVLMVVFGLLRADLGEVLFTAALTVFGAGLATLGSRCGAWTLSVLWDAERSREVEARLAVAEERLRFGRDLHDVMGRNLAVIALKSELAVQLARRGRPEAEAQMIEVQRIARESQREVREVVRGYREADLGVELSGARGVLTAAGIDCTVTGPPAAGLPVPVQSALAWVVREAVTNVLRHGNPQRCTVALRTAGDRIELSVENDGAPVAEARPGSGADTETGHGFPADGSPGRGSGLVGLRERLAEIGGTLRTGPAGEGVFRLTAEVPLPAPSSSSSVSSPPSSSSSSVSSPPSSSSSSVSSPPSSSSSSSSSRDGGACSGARAPDAGASSSSDTRTVPSSLSEVAP</sequence>
<evidence type="ECO:0000313" key="9">
    <source>
        <dbReference type="Proteomes" id="UP001432161"/>
    </source>
</evidence>
<dbReference type="Pfam" id="PF07730">
    <property type="entry name" value="HisKA_3"/>
    <property type="match status" value="1"/>
</dbReference>
<dbReference type="Proteomes" id="UP001432161">
    <property type="component" value="Chromosome"/>
</dbReference>
<feature type="region of interest" description="Disordered" evidence="4">
    <location>
        <begin position="421"/>
        <end position="498"/>
    </location>
</feature>
<feature type="transmembrane region" description="Helical" evidence="5">
    <location>
        <begin position="90"/>
        <end position="108"/>
    </location>
</feature>
<evidence type="ECO:0000256" key="5">
    <source>
        <dbReference type="SAM" id="Phobius"/>
    </source>
</evidence>
<dbReference type="PANTHER" id="PTHR24421:SF63">
    <property type="entry name" value="SENSOR HISTIDINE KINASE DESK"/>
    <property type="match status" value="1"/>
</dbReference>
<accession>A0ABZ1V6N6</accession>
<dbReference type="InterPro" id="IPR036890">
    <property type="entry name" value="HATPase_C_sf"/>
</dbReference>
<dbReference type="InterPro" id="IPR050482">
    <property type="entry name" value="Sensor_HK_TwoCompSys"/>
</dbReference>
<keyword evidence="5" id="KW-0812">Transmembrane</keyword>
<keyword evidence="3" id="KW-0902">Two-component regulatory system</keyword>
<feature type="domain" description="Histidine kinase/HSP90-like ATPase" evidence="6">
    <location>
        <begin position="315"/>
        <end position="420"/>
    </location>
</feature>
<keyword evidence="5" id="KW-0472">Membrane</keyword>
<dbReference type="Pfam" id="PF02518">
    <property type="entry name" value="HATPase_c"/>
    <property type="match status" value="1"/>
</dbReference>
<dbReference type="Gene3D" id="3.30.565.10">
    <property type="entry name" value="Histidine kinase-like ATPase, C-terminal domain"/>
    <property type="match status" value="1"/>
</dbReference>
<keyword evidence="5" id="KW-1133">Transmembrane helix</keyword>
<protein>
    <submittedName>
        <fullName evidence="8">Sensor histidine kinase</fullName>
    </submittedName>
</protein>
<feature type="transmembrane region" description="Helical" evidence="5">
    <location>
        <begin position="114"/>
        <end position="136"/>
    </location>
</feature>
<evidence type="ECO:0000256" key="2">
    <source>
        <dbReference type="ARBA" id="ARBA00022777"/>
    </source>
</evidence>